<feature type="compositionally biased region" description="Polar residues" evidence="1">
    <location>
        <begin position="1"/>
        <end position="11"/>
    </location>
</feature>
<dbReference type="SMART" id="SM00858">
    <property type="entry name" value="SAF"/>
    <property type="match status" value="1"/>
</dbReference>
<keyword evidence="2" id="KW-1133">Transmembrane helix</keyword>
<accession>A0ABX8BEI9</accession>
<dbReference type="Proteomes" id="UP000676079">
    <property type="component" value="Chromosome"/>
</dbReference>
<dbReference type="InterPro" id="IPR013974">
    <property type="entry name" value="SAF"/>
</dbReference>
<gene>
    <name evidence="4" type="ORF">KGD84_18815</name>
</gene>
<feature type="region of interest" description="Disordered" evidence="1">
    <location>
        <begin position="1"/>
        <end position="21"/>
    </location>
</feature>
<evidence type="ECO:0000313" key="5">
    <source>
        <dbReference type="Proteomes" id="UP000676079"/>
    </source>
</evidence>
<protein>
    <recommendedName>
        <fullName evidence="3">SAF domain-containing protein</fullName>
    </recommendedName>
</protein>
<keyword evidence="5" id="KW-1185">Reference proteome</keyword>
<evidence type="ECO:0000313" key="4">
    <source>
        <dbReference type="EMBL" id="QUX20561.1"/>
    </source>
</evidence>
<feature type="transmembrane region" description="Helical" evidence="2">
    <location>
        <begin position="34"/>
        <end position="52"/>
    </location>
</feature>
<keyword evidence="2" id="KW-0812">Transmembrane</keyword>
<evidence type="ECO:0000256" key="1">
    <source>
        <dbReference type="SAM" id="MobiDB-lite"/>
    </source>
</evidence>
<reference evidence="4 5" key="1">
    <citation type="submission" date="2021-05" db="EMBL/GenBank/DDBJ databases">
        <title>Direct Submission.</title>
        <authorList>
            <person name="Li K."/>
            <person name="Gao J."/>
        </authorList>
    </citation>
    <scope>NUCLEOTIDE SEQUENCE [LARGE SCALE GENOMIC DNA]</scope>
    <source>
        <strain evidence="4 5">Mg02</strain>
    </source>
</reference>
<evidence type="ECO:0000259" key="3">
    <source>
        <dbReference type="SMART" id="SM00858"/>
    </source>
</evidence>
<evidence type="ECO:0000256" key="2">
    <source>
        <dbReference type="SAM" id="Phobius"/>
    </source>
</evidence>
<dbReference type="EMBL" id="CP074133">
    <property type="protein sequence ID" value="QUX20561.1"/>
    <property type="molecule type" value="Genomic_DNA"/>
</dbReference>
<feature type="domain" description="SAF" evidence="3">
    <location>
        <begin position="58"/>
        <end position="118"/>
    </location>
</feature>
<keyword evidence="2" id="KW-0472">Membrane</keyword>
<sequence>MTTISAPPDSNQSDRKSRKIRLTPTRTRRWKRPLAGITAAVLGGVIAAWAAGYEEERTPMLIAATDLVPGEVLTSSHVRIVHALGVEGLDLATTESALGAPVALPVPEGTVLTSPMFTDTASWPAPGNTVVSMQTTPGMLPASAGPGAPLLLMSAETDPVPARLHGSGEEGETSGSRVIELIVPEDRAADAVHALEGSTARLVLTPEP</sequence>
<organism evidence="4 5">
    <name type="scientific">Nocardiopsis changdeensis</name>
    <dbReference type="NCBI Taxonomy" id="2831969"/>
    <lineage>
        <taxon>Bacteria</taxon>
        <taxon>Bacillati</taxon>
        <taxon>Actinomycetota</taxon>
        <taxon>Actinomycetes</taxon>
        <taxon>Streptosporangiales</taxon>
        <taxon>Nocardiopsidaceae</taxon>
        <taxon>Nocardiopsis</taxon>
    </lineage>
</organism>
<name>A0ABX8BEI9_9ACTN</name>
<proteinExistence type="predicted"/>